<reference evidence="1" key="1">
    <citation type="journal article" date="2016" name="Genome Announc.">
        <title>Complete Chloroplast and Mitochondrial Genome Sequences of the Hydrocarbon Oil-Producing Green Microalga Botryococcus braunii Race B (Showa).</title>
        <authorList>
            <person name="Blifernez-Klassen O."/>
            <person name="Wibberg D."/>
            <person name="Winkler A."/>
            <person name="Blom J."/>
            <person name="Goesmann A."/>
            <person name="Kalinowski J."/>
            <person name="Kruse O."/>
        </authorList>
    </citation>
    <scope>NUCLEOTIDE SEQUENCE</scope>
    <source>
        <strain evidence="1">Showa</strain>
    </source>
</reference>
<keyword evidence="1" id="KW-0808">Transferase</keyword>
<geneLocation type="plastid" evidence="1"/>
<evidence type="ECO:0000313" key="1">
    <source>
        <dbReference type="EMBL" id="CZT54129.1"/>
    </source>
</evidence>
<proteinExistence type="predicted"/>
<keyword evidence="1" id="KW-0934">Plastid</keyword>
<protein>
    <submittedName>
        <fullName evidence="1">Reverse transcriptase</fullName>
    </submittedName>
</protein>
<keyword evidence="1" id="KW-0695">RNA-directed DNA polymerase</keyword>
<organism evidence="1">
    <name type="scientific">Botryococcus braunii Showa</name>
    <dbReference type="NCBI Taxonomy" id="1202541"/>
    <lineage>
        <taxon>Eukaryota</taxon>
        <taxon>Viridiplantae</taxon>
        <taxon>Chlorophyta</taxon>
        <taxon>core chlorophytes</taxon>
        <taxon>Trebouxiophyceae</taxon>
        <taxon>Trebouxiophyceae incertae sedis</taxon>
        <taxon>Elliptochloris clade</taxon>
        <taxon>Botryococcus</taxon>
    </lineage>
</organism>
<accession>A0A171CYG0</accession>
<dbReference type="GO" id="GO:0003964">
    <property type="term" value="F:RNA-directed DNA polymerase activity"/>
    <property type="evidence" value="ECO:0007669"/>
    <property type="project" value="UniProtKB-KW"/>
</dbReference>
<dbReference type="InterPro" id="IPR043502">
    <property type="entry name" value="DNA/RNA_pol_sf"/>
</dbReference>
<dbReference type="EMBL" id="LT545991">
    <property type="protein sequence ID" value="CZT54129.1"/>
    <property type="molecule type" value="Genomic_DNA"/>
</dbReference>
<dbReference type="SUPFAM" id="SSF56672">
    <property type="entry name" value="DNA/RNA polymerases"/>
    <property type="match status" value="1"/>
</dbReference>
<dbReference type="AlphaFoldDB" id="A0A171CYG0"/>
<name>A0A171CYG0_BOTBR</name>
<sequence>MKSAQIHLLQMDSKDYVKKFKKAHAYIYYADDFVGLCETHEDALEAKQLLADQLDICYLQLLETKTWITEINDRFDFLGCTLRTCLGLGNIDCRRGVKRERFKTLITRSKHALKKYRGKLAEVFKK</sequence>
<keyword evidence="1" id="KW-0548">Nucleotidyltransferase</keyword>